<proteinExistence type="inferred from homology"/>
<evidence type="ECO:0000313" key="6">
    <source>
        <dbReference type="Proteomes" id="UP000008721"/>
    </source>
</evidence>
<dbReference type="InterPro" id="IPR023614">
    <property type="entry name" value="Porin_dom_sf"/>
</dbReference>
<dbReference type="GO" id="GO:0015288">
    <property type="term" value="F:porin activity"/>
    <property type="evidence" value="ECO:0007669"/>
    <property type="project" value="TreeGrafter"/>
</dbReference>
<name>E4U3F7_SULKY</name>
<dbReference type="Gene3D" id="2.40.160.10">
    <property type="entry name" value="Porin"/>
    <property type="match status" value="1"/>
</dbReference>
<dbReference type="KEGG" id="sku:Sulku_2564"/>
<reference evidence="5 6" key="1">
    <citation type="journal article" date="2012" name="Stand. Genomic Sci.">
        <title>Complete genome sequence of the sulfur compounds oxidizing chemolithoautotroph Sulfuricurvum kujiense type strain (YK-1(T)).</title>
        <authorList>
            <person name="Han C."/>
            <person name="Kotsyurbenko O."/>
            <person name="Chertkov O."/>
            <person name="Held B."/>
            <person name="Lapidus A."/>
            <person name="Nolan M."/>
            <person name="Lucas S."/>
            <person name="Hammon N."/>
            <person name="Deshpande S."/>
            <person name="Cheng J.F."/>
            <person name="Tapia R."/>
            <person name="Goodwin L.A."/>
            <person name="Pitluck S."/>
            <person name="Liolios K."/>
            <person name="Pagani I."/>
            <person name="Ivanova N."/>
            <person name="Mavromatis K."/>
            <person name="Mikhailova N."/>
            <person name="Pati A."/>
            <person name="Chen A."/>
            <person name="Palaniappan K."/>
            <person name="Land M."/>
            <person name="Hauser L."/>
            <person name="Chang Y.J."/>
            <person name="Jeffries C.D."/>
            <person name="Brambilla E.M."/>
            <person name="Rohde M."/>
            <person name="Spring S."/>
            <person name="Sikorski J."/>
            <person name="Goker M."/>
            <person name="Woyke T."/>
            <person name="Bristow J."/>
            <person name="Eisen J.A."/>
            <person name="Markowitz V."/>
            <person name="Hugenholtz P."/>
            <person name="Kyrpides N.C."/>
            <person name="Klenk H.P."/>
            <person name="Detter J.C."/>
        </authorList>
    </citation>
    <scope>NUCLEOTIDE SEQUENCE [LARGE SCALE GENOMIC DNA]</scope>
    <source>
        <strain evidence="6">ATCC BAA-921 / DSM 16994 / JCM 11577 / YK-1</strain>
    </source>
</reference>
<comment type="similarity">
    <text evidence="1">Belongs to the outer membrane porin (Opr) (TC 1.B.25) family.</text>
</comment>
<dbReference type="OrthoDB" id="9125at2"/>
<evidence type="ECO:0000256" key="1">
    <source>
        <dbReference type="ARBA" id="ARBA00009075"/>
    </source>
</evidence>
<geneLocation type="plasmid" evidence="5 6">
    <name>pSULKU01</name>
</geneLocation>
<dbReference type="eggNOG" id="COG3203">
    <property type="taxonomic scope" value="Bacteria"/>
</dbReference>
<dbReference type="EMBL" id="CP002356">
    <property type="protein sequence ID" value="ADR35223.1"/>
    <property type="molecule type" value="Genomic_DNA"/>
</dbReference>
<dbReference type="GO" id="GO:0016020">
    <property type="term" value="C:membrane"/>
    <property type="evidence" value="ECO:0007669"/>
    <property type="project" value="InterPro"/>
</dbReference>
<protein>
    <submittedName>
        <fullName evidence="5">Outer membrane porin</fullName>
    </submittedName>
</protein>
<dbReference type="Proteomes" id="UP000008721">
    <property type="component" value="Plasmid pSULKU01"/>
</dbReference>
<gene>
    <name evidence="5" type="ordered locus">Sulku_2564</name>
</gene>
<dbReference type="HOGENOM" id="CLU_560108_0_0_7"/>
<dbReference type="AlphaFoldDB" id="E4U3F7"/>
<evidence type="ECO:0000256" key="4">
    <source>
        <dbReference type="SAM" id="SignalP"/>
    </source>
</evidence>
<dbReference type="PANTHER" id="PTHR34596">
    <property type="entry name" value="CHITOPORIN"/>
    <property type="match status" value="1"/>
</dbReference>
<keyword evidence="2" id="KW-0813">Transport</keyword>
<organism evidence="5 6">
    <name type="scientific">Sulfuricurvum kujiense (strain ATCC BAA-921 / DSM 16994 / JCM 11577 / YK-1)</name>
    <dbReference type="NCBI Taxonomy" id="709032"/>
    <lineage>
        <taxon>Bacteria</taxon>
        <taxon>Pseudomonadati</taxon>
        <taxon>Campylobacterota</taxon>
        <taxon>Epsilonproteobacteria</taxon>
        <taxon>Campylobacterales</taxon>
        <taxon>Sulfurimonadaceae</taxon>
        <taxon>Sulfuricurvum</taxon>
    </lineage>
</organism>
<sequence length="487" mass="51762">MTARLNMVGASLLMSSSLFAADTLSAAISEGKFSGGMRALYSSSDFASNGAFEDRYAVAAGFRLSYETAPLYGIQAKASLYSVSSMGLNSDNPNKVDSVYFENAQHGGSNTQSVYGTSADSYAVLGEAYLKAAFGKTFVQVGRMEIDAPFASSHDIYVVPNTFEAAQIVNVNIPNTTLVLAHATKMSGPDMVQSNSFAGSSSGIKASDFVSISKGTAFNKLSDGDGRLDTEDDNAGATVVGGIYTGVPGFVLQGWFTRVWDIMDMPHLQIDYSTKIGDVGLFAGAWWASQKAIGGTKDTLDHPVTQVLIDHNLKNITAYHSEGKLGASYKGATVTLAYANTKGIDDNAARGGFVAPVGGNPSWVRARYQSPHFGYTDTSSFTGGTNSYLVGVEYDFASVGVNDLKGEVKYLNFSRDNKYSADRGLLGYKPNAFEDTTAYEASLDYKTLFGIKGLDGGVTFLSVDNDDASGQKSTDHNDLRVAVNLAF</sequence>
<dbReference type="TCDB" id="1.B.25.1.20">
    <property type="family name" value="the outer membrane porin (opr) family"/>
</dbReference>
<dbReference type="Pfam" id="PF03573">
    <property type="entry name" value="OprD"/>
    <property type="match status" value="1"/>
</dbReference>
<feature type="chain" id="PRO_5003190373" evidence="4">
    <location>
        <begin position="21"/>
        <end position="487"/>
    </location>
</feature>
<evidence type="ECO:0000313" key="5">
    <source>
        <dbReference type="EMBL" id="ADR35223.1"/>
    </source>
</evidence>
<accession>E4U3F7</accession>
<feature type="signal peptide" evidence="4">
    <location>
        <begin position="1"/>
        <end position="20"/>
    </location>
</feature>
<evidence type="ECO:0000256" key="2">
    <source>
        <dbReference type="ARBA" id="ARBA00022448"/>
    </source>
</evidence>
<dbReference type="InterPro" id="IPR005318">
    <property type="entry name" value="OM_porin_bac"/>
</dbReference>
<dbReference type="PANTHER" id="PTHR34596:SF2">
    <property type="entry name" value="CHITOPORIN"/>
    <property type="match status" value="1"/>
</dbReference>
<keyword evidence="6" id="KW-1185">Reference proteome</keyword>
<keyword evidence="5" id="KW-0614">Plasmid</keyword>
<keyword evidence="3 4" id="KW-0732">Signal</keyword>
<evidence type="ECO:0000256" key="3">
    <source>
        <dbReference type="ARBA" id="ARBA00022729"/>
    </source>
</evidence>